<organism evidence="2 3">
    <name type="scientific">Capsella rubella</name>
    <dbReference type="NCBI Taxonomy" id="81985"/>
    <lineage>
        <taxon>Eukaryota</taxon>
        <taxon>Viridiplantae</taxon>
        <taxon>Streptophyta</taxon>
        <taxon>Embryophyta</taxon>
        <taxon>Tracheophyta</taxon>
        <taxon>Spermatophyta</taxon>
        <taxon>Magnoliopsida</taxon>
        <taxon>eudicotyledons</taxon>
        <taxon>Gunneridae</taxon>
        <taxon>Pentapetalae</taxon>
        <taxon>rosids</taxon>
        <taxon>malvids</taxon>
        <taxon>Brassicales</taxon>
        <taxon>Brassicaceae</taxon>
        <taxon>Camelineae</taxon>
        <taxon>Capsella</taxon>
    </lineage>
</organism>
<dbReference type="EMBL" id="KB870807">
    <property type="protein sequence ID" value="EOA30760.1"/>
    <property type="molecule type" value="Genomic_DNA"/>
</dbReference>
<dbReference type="PROSITE" id="PS50181">
    <property type="entry name" value="FBOX"/>
    <property type="match status" value="1"/>
</dbReference>
<evidence type="ECO:0000313" key="2">
    <source>
        <dbReference type="EMBL" id="EOA30760.1"/>
    </source>
</evidence>
<dbReference type="CDD" id="cd22157">
    <property type="entry name" value="F-box_AtFBW1-like"/>
    <property type="match status" value="1"/>
</dbReference>
<name>R0HYT1_9BRAS</name>
<proteinExistence type="predicted"/>
<reference evidence="3" key="1">
    <citation type="journal article" date="2013" name="Nat. Genet.">
        <title>The Capsella rubella genome and the genomic consequences of rapid mating system evolution.</title>
        <authorList>
            <person name="Slotte T."/>
            <person name="Hazzouri K.M."/>
            <person name="Agren J.A."/>
            <person name="Koenig D."/>
            <person name="Maumus F."/>
            <person name="Guo Y.L."/>
            <person name="Steige K."/>
            <person name="Platts A.E."/>
            <person name="Escobar J.S."/>
            <person name="Newman L.K."/>
            <person name="Wang W."/>
            <person name="Mandakova T."/>
            <person name="Vello E."/>
            <person name="Smith L.M."/>
            <person name="Henz S.R."/>
            <person name="Steffen J."/>
            <person name="Takuno S."/>
            <person name="Brandvain Y."/>
            <person name="Coop G."/>
            <person name="Andolfatto P."/>
            <person name="Hu T.T."/>
            <person name="Blanchette M."/>
            <person name="Clark R.M."/>
            <person name="Quesneville H."/>
            <person name="Nordborg M."/>
            <person name="Gaut B.S."/>
            <person name="Lysak M.A."/>
            <person name="Jenkins J."/>
            <person name="Grimwood J."/>
            <person name="Chapman J."/>
            <person name="Prochnik S."/>
            <person name="Shu S."/>
            <person name="Rokhsar D."/>
            <person name="Schmutz J."/>
            <person name="Weigel D."/>
            <person name="Wright S.I."/>
        </authorList>
    </citation>
    <scope>NUCLEOTIDE SEQUENCE [LARGE SCALE GENOMIC DNA]</scope>
    <source>
        <strain evidence="3">cv. Monte Gargano</strain>
    </source>
</reference>
<dbReference type="Pfam" id="PF07734">
    <property type="entry name" value="FBA_1"/>
    <property type="match status" value="1"/>
</dbReference>
<dbReference type="AlphaFoldDB" id="R0HYT1"/>
<dbReference type="PANTHER" id="PTHR31672:SF13">
    <property type="entry name" value="F-BOX PROTEIN CPR30-LIKE"/>
    <property type="match status" value="1"/>
</dbReference>
<evidence type="ECO:0000313" key="3">
    <source>
        <dbReference type="Proteomes" id="UP000029121"/>
    </source>
</evidence>
<dbReference type="InterPro" id="IPR036047">
    <property type="entry name" value="F-box-like_dom_sf"/>
</dbReference>
<dbReference type="Proteomes" id="UP000029121">
    <property type="component" value="Unassembled WGS sequence"/>
</dbReference>
<gene>
    <name evidence="2" type="ORF">CARUB_v10013902mg</name>
</gene>
<dbReference type="NCBIfam" id="TIGR01640">
    <property type="entry name" value="F_box_assoc_1"/>
    <property type="match status" value="1"/>
</dbReference>
<dbReference type="Pfam" id="PF00646">
    <property type="entry name" value="F-box"/>
    <property type="match status" value="1"/>
</dbReference>
<dbReference type="STRING" id="81985.R0HYT1"/>
<protein>
    <recommendedName>
        <fullName evidence="1">F-box domain-containing protein</fullName>
    </recommendedName>
</protein>
<dbReference type="InterPro" id="IPR017451">
    <property type="entry name" value="F-box-assoc_interact_dom"/>
</dbReference>
<feature type="domain" description="F-box" evidence="1">
    <location>
        <begin position="1"/>
        <end position="46"/>
    </location>
</feature>
<accession>R0HYT1</accession>
<dbReference type="InterPro" id="IPR006527">
    <property type="entry name" value="F-box-assoc_dom_typ1"/>
</dbReference>
<dbReference type="Gene3D" id="1.20.1280.50">
    <property type="match status" value="1"/>
</dbReference>
<dbReference type="KEGG" id="crb:17892621"/>
<dbReference type="OrthoDB" id="1022586at2759"/>
<dbReference type="SMART" id="SM00256">
    <property type="entry name" value="FBOX"/>
    <property type="match status" value="1"/>
</dbReference>
<evidence type="ECO:0000259" key="1">
    <source>
        <dbReference type="PROSITE" id="PS50181"/>
    </source>
</evidence>
<dbReference type="InterPro" id="IPR001810">
    <property type="entry name" value="F-box_dom"/>
</dbReference>
<sequence length="392" mass="44956">MTTMSELPEDVVNEILPRVPLTSLRAVRSTCKKWNSLSKYRVFAAVRKQFLGFIMMDYKVCSMRFDLQGIRNDGEFVDPSIKQVDILDQIEVSKVFHCDGLLLCVLKDNSRLVVWNHYLGQTRWIQPRDSFHKLDRYALGYDKDRNHKILRVFADYEGRNQVSGYEVYSFRTDSWKAFCLTPDWDIESHQRGVSLKGNTYFLAQEKKITVGGGKVEDILLAFDFTRERFGPRLPLPLQSDEADYFVSLSCVGEEQLAVLHQSWEISDVVEIWVTNKIDPGAVSWSEFLSSVSDFSVNPLAGSFFIDEEIKVAVIFDLDGDKRNETCRNQTAYIIGEDGYFKSVNIGEARNLGIPDKDGYTQRIYSRPLVCSYVPTLVQLQINQPGTMIESHD</sequence>
<dbReference type="InterPro" id="IPR050796">
    <property type="entry name" value="SCF_F-box_component"/>
</dbReference>
<dbReference type="SUPFAM" id="SSF81383">
    <property type="entry name" value="F-box domain"/>
    <property type="match status" value="1"/>
</dbReference>
<dbReference type="PANTHER" id="PTHR31672">
    <property type="entry name" value="BNACNNG10540D PROTEIN"/>
    <property type="match status" value="1"/>
</dbReference>
<keyword evidence="3" id="KW-1185">Reference proteome</keyword>